<evidence type="ECO:0000313" key="2">
    <source>
        <dbReference type="EMBL" id="RFD77760.1"/>
    </source>
</evidence>
<reference evidence="2 3" key="1">
    <citation type="submission" date="2016-02" db="EMBL/GenBank/DDBJ databases">
        <title>Gardnerella vaginalis Subgroups Defined by cpn60 Sequencing and Sialidase Activity in Isolates from Canada, Belgium and Kenya.</title>
        <authorList>
            <person name="Schellenberg J."/>
            <person name="Paramel Jayaprakash T."/>
            <person name="Withana Gamage N."/>
            <person name="Patterson M.H."/>
            <person name="Vaneechoutte M."/>
            <person name="Hill J.E."/>
        </authorList>
    </citation>
    <scope>NUCLEOTIDE SEQUENCE [LARGE SCALE GENOMIC DNA]</scope>
    <source>
        <strain evidence="2 3">N144</strain>
    </source>
</reference>
<dbReference type="AlphaFoldDB" id="A0A3E1IXU8"/>
<accession>A0A3E1IXU8</accession>
<protein>
    <submittedName>
        <fullName evidence="2">Uncharacterized protein</fullName>
    </submittedName>
</protein>
<sequence>MLRLAPDTLRADIQRFYGLNLDETGESIRVRRMADLAANLPDYALIWGKINPQAQWNATRQLLANIADNTAFLAFCKTKDASKGKKFSNTIKRPGSKTNSNRTTIKTDHAESSEELYALLGIDREGDE</sequence>
<dbReference type="EMBL" id="LRTT01000001">
    <property type="protein sequence ID" value="RFD77760.1"/>
    <property type="molecule type" value="Genomic_DNA"/>
</dbReference>
<organism evidence="2 3">
    <name type="scientific">Gardnerella vaginalis</name>
    <dbReference type="NCBI Taxonomy" id="2702"/>
    <lineage>
        <taxon>Bacteria</taxon>
        <taxon>Bacillati</taxon>
        <taxon>Actinomycetota</taxon>
        <taxon>Actinomycetes</taxon>
        <taxon>Bifidobacteriales</taxon>
        <taxon>Bifidobacteriaceae</taxon>
        <taxon>Gardnerella</taxon>
    </lineage>
</organism>
<name>A0A3E1IXU8_GARVA</name>
<feature type="region of interest" description="Disordered" evidence="1">
    <location>
        <begin position="82"/>
        <end position="108"/>
    </location>
</feature>
<gene>
    <name evidence="2" type="ORF">AXE73_04055</name>
</gene>
<comment type="caution">
    <text evidence="2">The sequence shown here is derived from an EMBL/GenBank/DDBJ whole genome shotgun (WGS) entry which is preliminary data.</text>
</comment>
<evidence type="ECO:0000313" key="3">
    <source>
        <dbReference type="Proteomes" id="UP000258533"/>
    </source>
</evidence>
<dbReference type="RefSeq" id="WP_020758138.1">
    <property type="nucleotide sequence ID" value="NZ_LRTT01000001.1"/>
</dbReference>
<evidence type="ECO:0000256" key="1">
    <source>
        <dbReference type="SAM" id="MobiDB-lite"/>
    </source>
</evidence>
<feature type="compositionally biased region" description="Polar residues" evidence="1">
    <location>
        <begin position="87"/>
        <end position="104"/>
    </location>
</feature>
<dbReference type="Proteomes" id="UP000258533">
    <property type="component" value="Unassembled WGS sequence"/>
</dbReference>
<proteinExistence type="predicted"/>